<accession>A0A0B5QKX2</accession>
<evidence type="ECO:0000259" key="2">
    <source>
        <dbReference type="Pfam" id="PF21537"/>
    </source>
</evidence>
<dbReference type="KEGG" id="cbei:LF65_01979"/>
<evidence type="ECO:0000313" key="3">
    <source>
        <dbReference type="EMBL" id="AJG98577.1"/>
    </source>
</evidence>
<dbReference type="InterPro" id="IPR048447">
    <property type="entry name" value="DUF1980_C"/>
</dbReference>
<dbReference type="Proteomes" id="UP001194098">
    <property type="component" value="Unassembled WGS sequence"/>
</dbReference>
<dbReference type="Pfam" id="PF21537">
    <property type="entry name" value="DUF1980_C"/>
    <property type="match status" value="1"/>
</dbReference>
<evidence type="ECO:0000313" key="5">
    <source>
        <dbReference type="Proteomes" id="UP000031866"/>
    </source>
</evidence>
<feature type="transmembrane region" description="Helical" evidence="1">
    <location>
        <begin position="70"/>
        <end position="88"/>
    </location>
</feature>
<reference evidence="4" key="4">
    <citation type="journal article" date="2022" name="Nat. Biotechnol.">
        <title>Carbon-negative production of acetone and isopropanol by gas fermentation at industrial pilot scale.</title>
        <authorList>
            <person name="Liew F.E."/>
            <person name="Nogle R."/>
            <person name="Abdalla T."/>
            <person name="Rasor B.J."/>
            <person name="Canter C."/>
            <person name="Jensen R.O."/>
            <person name="Wang L."/>
            <person name="Strutz J."/>
            <person name="Chirania P."/>
            <person name="De Tissera S."/>
            <person name="Mueller A.P."/>
            <person name="Ruan Z."/>
            <person name="Gao A."/>
            <person name="Tran L."/>
            <person name="Engle N.L."/>
            <person name="Bromley J.C."/>
            <person name="Daniell J."/>
            <person name="Conrado R."/>
            <person name="Tschaplinski T.J."/>
            <person name="Giannone R.J."/>
            <person name="Hettich R.L."/>
            <person name="Karim A.S."/>
            <person name="Simpson S.D."/>
            <person name="Brown S.D."/>
            <person name="Leang C."/>
            <person name="Jewett M.C."/>
            <person name="Kopke M."/>
        </authorList>
    </citation>
    <scope>NUCLEOTIDE SEQUENCE</scope>
    <source>
        <strain evidence="4">DJ015</strain>
    </source>
</reference>
<dbReference type="PANTHER" id="PTHR40047:SF1">
    <property type="entry name" value="UPF0703 PROTEIN YCGQ"/>
    <property type="match status" value="1"/>
</dbReference>
<dbReference type="EMBL" id="CP010086">
    <property type="protein sequence ID" value="AJG98577.1"/>
    <property type="molecule type" value="Genomic_DNA"/>
</dbReference>
<keyword evidence="1" id="KW-0812">Transmembrane</keyword>
<feature type="domain" description="DUF1980" evidence="2">
    <location>
        <begin position="131"/>
        <end position="244"/>
    </location>
</feature>
<dbReference type="STRING" id="1520.LF65_01979"/>
<keyword evidence="1" id="KW-1133">Transmembrane helix</keyword>
<proteinExistence type="predicted"/>
<feature type="transmembrane region" description="Helical" evidence="1">
    <location>
        <begin position="42"/>
        <end position="58"/>
    </location>
</feature>
<evidence type="ECO:0000313" key="4">
    <source>
        <dbReference type="EMBL" id="MBC2473720.1"/>
    </source>
</evidence>
<feature type="transmembrane region" description="Helical" evidence="1">
    <location>
        <begin position="9"/>
        <end position="36"/>
    </location>
</feature>
<organism evidence="3 5">
    <name type="scientific">Clostridium beijerinckii</name>
    <name type="common">Clostridium MP</name>
    <dbReference type="NCBI Taxonomy" id="1520"/>
    <lineage>
        <taxon>Bacteria</taxon>
        <taxon>Bacillati</taxon>
        <taxon>Bacillota</taxon>
        <taxon>Clostridia</taxon>
        <taxon>Eubacteriales</taxon>
        <taxon>Clostridiaceae</taxon>
        <taxon>Clostridium</taxon>
    </lineage>
</organism>
<reference evidence="5" key="1">
    <citation type="submission" date="2014-12" db="EMBL/GenBank/DDBJ databases">
        <title>Genome sequence of Clostridium beijerinckii strain 59B.</title>
        <authorList>
            <person name="Little G.T."/>
            <person name="Minton N.P."/>
        </authorList>
    </citation>
    <scope>NUCLEOTIDE SEQUENCE [LARGE SCALE GENOMIC DNA]</scope>
    <source>
        <strain evidence="5">59B</strain>
    </source>
</reference>
<dbReference type="RefSeq" id="WP_017210052.1">
    <property type="nucleotide sequence ID" value="NZ_CP010086.2"/>
</dbReference>
<evidence type="ECO:0000256" key="1">
    <source>
        <dbReference type="SAM" id="Phobius"/>
    </source>
</evidence>
<dbReference type="Proteomes" id="UP000031866">
    <property type="component" value="Chromosome"/>
</dbReference>
<name>A0A0B5QKX2_CLOBE</name>
<dbReference type="InterPro" id="IPR052955">
    <property type="entry name" value="UPF0703_membrane_permease"/>
</dbReference>
<dbReference type="AlphaFoldDB" id="A0A0B5QKX2"/>
<dbReference type="PANTHER" id="PTHR40047">
    <property type="entry name" value="UPF0703 PROTEIN YCGQ"/>
    <property type="match status" value="1"/>
</dbReference>
<keyword evidence="1" id="KW-0472">Membrane</keyword>
<protein>
    <submittedName>
        <fullName evidence="4">TIGR03943 family protein</fullName>
    </submittedName>
</protein>
<reference evidence="3" key="2">
    <citation type="submission" date="2016-02" db="EMBL/GenBank/DDBJ databases">
        <title>Genome sequence of Clostridium beijerinckii strain 59B.</title>
        <authorList>
            <person name="Little G.T."/>
            <person name="Minton N.P."/>
        </authorList>
    </citation>
    <scope>NUCLEOTIDE SEQUENCE</scope>
    <source>
        <strain evidence="3">NCIMB 14988</strain>
    </source>
</reference>
<dbReference type="EMBL" id="JABAGV010000005">
    <property type="protein sequence ID" value="MBC2473720.1"/>
    <property type="molecule type" value="Genomic_DNA"/>
</dbReference>
<dbReference type="OrthoDB" id="9770408at2"/>
<reference evidence="4" key="3">
    <citation type="submission" date="2020-04" db="EMBL/GenBank/DDBJ databases">
        <authorList>
            <person name="Brown S."/>
        </authorList>
    </citation>
    <scope>NUCLEOTIDE SEQUENCE</scope>
    <source>
        <strain evidence="4">DJ015</strain>
    </source>
</reference>
<gene>
    <name evidence="4" type="ORF">HGI39_03165</name>
    <name evidence="3" type="ORF">LF65_01979</name>
</gene>
<sequence length="247" mass="28747">MKRFNFDEFLWFIVLILLDFSIIYLISTGSIGFYIGSNMIKYFYITIIMISIITVFQIKNIFTPKGSMNIKIKLFPIILALIIGFISINKQQTFKHSELNLEILENKTSVIDRKSLYEHEFEYNFNKSNIRNNEETIRIDEHNPTMLDDIRINPEKYIGKKLEIHGFVCKENYLNKDQIIIGRIIMTCCAADSKIVGIVGDYDKSYQLKENDKIKVIGEVGSSVIKDESNVEHKIPSIKIEKLEIEN</sequence>